<feature type="chain" id="PRO_5046757978" description="Right handed beta helix domain-containing protein" evidence="1">
    <location>
        <begin position="32"/>
        <end position="633"/>
    </location>
</feature>
<gene>
    <name evidence="2" type="ORF">BIY20_13125</name>
</gene>
<dbReference type="RefSeq" id="WP_075715710.1">
    <property type="nucleotide sequence ID" value="NZ_AP019655.1"/>
</dbReference>
<evidence type="ECO:0008006" key="4">
    <source>
        <dbReference type="Google" id="ProtNLM"/>
    </source>
</evidence>
<dbReference type="EMBL" id="MJMH01000193">
    <property type="protein sequence ID" value="OLQ88535.1"/>
    <property type="molecule type" value="Genomic_DNA"/>
</dbReference>
<keyword evidence="3" id="KW-1185">Reference proteome</keyword>
<name>A0ABX3FDJ7_9VIBR</name>
<feature type="signal peptide" evidence="1">
    <location>
        <begin position="1"/>
        <end position="31"/>
    </location>
</feature>
<dbReference type="InterPro" id="IPR011050">
    <property type="entry name" value="Pectin_lyase_fold/virulence"/>
</dbReference>
<dbReference type="Gene3D" id="2.160.20.10">
    <property type="entry name" value="Single-stranded right-handed beta-helix, Pectin lyase-like"/>
    <property type="match status" value="1"/>
</dbReference>
<organism evidence="2 3">
    <name type="scientific">Vibrio panuliri</name>
    <dbReference type="NCBI Taxonomy" id="1381081"/>
    <lineage>
        <taxon>Bacteria</taxon>
        <taxon>Pseudomonadati</taxon>
        <taxon>Pseudomonadota</taxon>
        <taxon>Gammaproteobacteria</taxon>
        <taxon>Vibrionales</taxon>
        <taxon>Vibrionaceae</taxon>
        <taxon>Vibrio</taxon>
    </lineage>
</organism>
<keyword evidence="1" id="KW-0732">Signal</keyword>
<dbReference type="Proteomes" id="UP000186039">
    <property type="component" value="Unassembled WGS sequence"/>
</dbReference>
<proteinExistence type="predicted"/>
<evidence type="ECO:0000313" key="2">
    <source>
        <dbReference type="EMBL" id="OLQ88535.1"/>
    </source>
</evidence>
<evidence type="ECO:0000256" key="1">
    <source>
        <dbReference type="SAM" id="SignalP"/>
    </source>
</evidence>
<dbReference type="InterPro" id="IPR012334">
    <property type="entry name" value="Pectin_lyas_fold"/>
</dbReference>
<protein>
    <recommendedName>
        <fullName evidence="4">Right handed beta helix domain-containing protein</fullName>
    </recommendedName>
</protein>
<reference evidence="2 3" key="1">
    <citation type="submission" date="2016-09" db="EMBL/GenBank/DDBJ databases">
        <title>Genomic Taxonomy of the Vibrionaceae.</title>
        <authorList>
            <person name="Gonzalez-Castillo A."/>
            <person name="Gomez-Gil B."/>
            <person name="Enciso-Ibarra K."/>
        </authorList>
    </citation>
    <scope>NUCLEOTIDE SEQUENCE [LARGE SCALE GENOMIC DNA]</scope>
    <source>
        <strain evidence="2 3">CAIM 1902</strain>
    </source>
</reference>
<comment type="caution">
    <text evidence="2">The sequence shown here is derived from an EMBL/GenBank/DDBJ whole genome shotgun (WGS) entry which is preliminary data.</text>
</comment>
<evidence type="ECO:0000313" key="3">
    <source>
        <dbReference type="Proteomes" id="UP000186039"/>
    </source>
</evidence>
<sequence>MNKLNHFIATKHGKARAVSFLLTMIFMFSSASVSHSSEVDNLASATNNISYRITPLLESASISIFDRLESDTASIQYRKKGDENWQDGLDLHWNSHDNALSGSIFYLKEQTEYEVKVTLRSDVQDDEIQIYSFKTWDSQPQFDPQKIYHLKDIYFGGQLDLEALNIEGTSDGWAKIIGDDTTPIVADSNVHDSAINIGSNKYIYFENITVSGGRKNAISSNSSHSLWFNGCDISGFGRTPNVIVDGLAYENADDRTAINYDSAFNLLNTGVVVVENCHVHSPVPKANNWSAGHPHGPNAYLAAANHPDWNYSGQVILRNNRFYGTHGHRFNDVIESRSNGSILGGFVRDSAIYNNYLAYSNDDIIEMDGGQNNVSFYDNEIEHGYVGVSVIPNVKGPSYVFNNYIHDLGDDRGKKWGAIKVGGLVTRPEGVTNVLNNYIRTGANGITASGYAGDKTYWVNVINNVMIHDMYRQYRGYSIYDHEFYAKSQFINNYMFNLVVEKSVYQAENVVPFYDSSLVNTEFATSLWESDKSYVTFDMPAHHHLANITKFDNTGKTIIGLYLLSANANPFQPIANHREDSFNDAQVINNFLDKAGSRNLTDTDIGRNNKGIFYFDIQTYICKGFWSCLLPPY</sequence>
<accession>A0ABX3FDJ7</accession>
<dbReference type="SUPFAM" id="SSF51126">
    <property type="entry name" value="Pectin lyase-like"/>
    <property type="match status" value="1"/>
</dbReference>